<evidence type="ECO:0000256" key="1">
    <source>
        <dbReference type="ARBA" id="ARBA00008343"/>
    </source>
</evidence>
<evidence type="ECO:0000256" key="9">
    <source>
        <dbReference type="SAM" id="Coils"/>
    </source>
</evidence>
<dbReference type="InterPro" id="IPR030841">
    <property type="entry name" value="NTH1"/>
</dbReference>
<evidence type="ECO:0000256" key="4">
    <source>
        <dbReference type="ARBA" id="ARBA00023204"/>
    </source>
</evidence>
<dbReference type="SMART" id="SM00478">
    <property type="entry name" value="ENDO3c"/>
    <property type="match status" value="1"/>
</dbReference>
<dbReference type="InterPro" id="IPR004036">
    <property type="entry name" value="Endonuclease-III-like_CS2"/>
</dbReference>
<comment type="caution">
    <text evidence="12">The sequence shown here is derived from an EMBL/GenBank/DDBJ whole genome shotgun (WGS) entry which is preliminary data.</text>
</comment>
<accession>A0A151GTC1</accession>
<keyword evidence="3 8" id="KW-0378">Hydrolase</keyword>
<evidence type="ECO:0000256" key="7">
    <source>
        <dbReference type="ARBA" id="ARBA00044632"/>
    </source>
</evidence>
<evidence type="ECO:0000313" key="13">
    <source>
        <dbReference type="Proteomes" id="UP000076580"/>
    </source>
</evidence>
<evidence type="ECO:0000256" key="8">
    <source>
        <dbReference type="HAMAP-Rule" id="MF_03183"/>
    </source>
</evidence>
<feature type="domain" description="HhH-GPD" evidence="11">
    <location>
        <begin position="165"/>
        <end position="323"/>
    </location>
</feature>
<dbReference type="FunFam" id="1.10.1670.10:FF:000003">
    <property type="entry name" value="Endonuclease III homolog"/>
    <property type="match status" value="1"/>
</dbReference>
<dbReference type="Proteomes" id="UP000076580">
    <property type="component" value="Chromosome 01"/>
</dbReference>
<keyword evidence="9" id="KW-0175">Coiled coil</keyword>
<dbReference type="EC" id="3.2.2.-" evidence="8"/>
<comment type="similarity">
    <text evidence="1 8">Belongs to the Nth/MutY family.</text>
</comment>
<comment type="subcellular location">
    <subcellularLocation>
        <location evidence="8">Nucleus</location>
    </subcellularLocation>
    <subcellularLocation>
        <location evidence="8">Mitochondrion</location>
    </subcellularLocation>
</comment>
<comment type="function">
    <text evidence="8">Bifunctional DNA N-glycosylase with associated apurinic/apyrimidinic (AP) lyase function that catalyzes the first step in base excision repair (BER), the primary repair pathway for the repair of oxidative DNA damage. The DNA N-glycosylase activity releases the damaged DNA base from DNA by cleaving the N-glycosidic bond, leaving an AP site. The AP lyase activity cleaves the phosphodiester bond 3' to the AP site by a beta-elimination. Primarily recognizes and repairs oxidative base damage of pyrimidines.</text>
</comment>
<evidence type="ECO:0000259" key="11">
    <source>
        <dbReference type="SMART" id="SM00478"/>
    </source>
</evidence>
<dbReference type="InterPro" id="IPR003265">
    <property type="entry name" value="HhH-GPD_domain"/>
</dbReference>
<sequence length="440" mass="48876">MRSSRISKDTSKIFDYVSDSVAPRRTTRSLSRFAFASSPSSERGLGRSDDIEDAIPRAKRRRVSSESPLKAVKTELVDEVPSTTRSPPKKRARKPARKTTDPDTGEAMVAPPSDWEDMYSAVKKMRQPGGVAHGAAVDTMGCERLADRNASPKDQRFHTLISLMLSSQTKDTVNAVVMKKLQTELPAHKPGAPVGLNLDNVLAVDPNTLNQMIWAVGFHNNKTKYIKQTAVILRDAWKGDIPDTIEGLTSLPGVGPKMAYLCLSVAWDRTEGIGVDVHVHRITNLWGWNKSKNPEETRLALQSWLPRDKWREINWLLVGFGQAVCLPVGRRCGDCDLGLQGLCKAADRKKVLEARRVKEEVTVERVEVGEKVEVKAEMAEVKAEMAEVKAEKVEVKAGKVEVKAEKVEVKAEKVEVKAEKVEVKAEKVEVKVEVKEEEQV</sequence>
<dbReference type="InterPro" id="IPR000445">
    <property type="entry name" value="HhH_motif"/>
</dbReference>
<evidence type="ECO:0000256" key="10">
    <source>
        <dbReference type="SAM" id="MobiDB-lite"/>
    </source>
</evidence>
<name>A0A151GTC1_DRECN</name>
<dbReference type="HAMAP" id="MF_03183">
    <property type="entry name" value="Endonuclease_III_Nth"/>
    <property type="match status" value="1"/>
</dbReference>
<evidence type="ECO:0000256" key="6">
    <source>
        <dbReference type="ARBA" id="ARBA00023295"/>
    </source>
</evidence>
<dbReference type="GO" id="GO:0003677">
    <property type="term" value="F:DNA binding"/>
    <property type="evidence" value="ECO:0007669"/>
    <property type="project" value="UniProtKB-UniRule"/>
</dbReference>
<keyword evidence="4 8" id="KW-0234">DNA repair</keyword>
<dbReference type="InterPro" id="IPR023170">
    <property type="entry name" value="HhH_base_excis_C"/>
</dbReference>
<feature type="compositionally biased region" description="Basic residues" evidence="10">
    <location>
        <begin position="87"/>
        <end position="97"/>
    </location>
</feature>
<keyword evidence="13" id="KW-1185">Reference proteome</keyword>
<comment type="caution">
    <text evidence="8">Lacks conserved residue(s) required for the propagation of feature annotation.</text>
</comment>
<dbReference type="FunCoup" id="A0A151GTC1">
    <property type="interactions" value="463"/>
</dbReference>
<comment type="catalytic activity">
    <reaction evidence="7 8">
        <text>2'-deoxyribonucleotide-(2'-deoxyribose 5'-phosphate)-2'-deoxyribonucleotide-DNA = a 3'-end 2'-deoxyribonucleotide-(2,3-dehydro-2,3-deoxyribose 5'-phosphate)-DNA + a 5'-end 5'-phospho-2'-deoxyribonucleoside-DNA + H(+)</text>
        <dbReference type="Rhea" id="RHEA:66592"/>
        <dbReference type="Rhea" id="RHEA-COMP:13180"/>
        <dbReference type="Rhea" id="RHEA-COMP:16897"/>
        <dbReference type="Rhea" id="RHEA-COMP:17067"/>
        <dbReference type="ChEBI" id="CHEBI:15378"/>
        <dbReference type="ChEBI" id="CHEBI:136412"/>
        <dbReference type="ChEBI" id="CHEBI:157695"/>
        <dbReference type="ChEBI" id="CHEBI:167181"/>
        <dbReference type="EC" id="4.2.99.18"/>
    </reaction>
</comment>
<dbReference type="FunFam" id="1.10.340.30:FF:000014">
    <property type="entry name" value="Endonuclease III homolog"/>
    <property type="match status" value="1"/>
</dbReference>
<evidence type="ECO:0000256" key="5">
    <source>
        <dbReference type="ARBA" id="ARBA00023239"/>
    </source>
</evidence>
<dbReference type="PANTHER" id="PTHR43286">
    <property type="entry name" value="ENDONUCLEASE III-LIKE PROTEIN 1"/>
    <property type="match status" value="1"/>
</dbReference>
<feature type="coiled-coil region" evidence="9">
    <location>
        <begin position="371"/>
        <end position="438"/>
    </location>
</feature>
<keyword evidence="2 8" id="KW-0227">DNA damage</keyword>
<dbReference type="CDD" id="cd00056">
    <property type="entry name" value="ENDO3c"/>
    <property type="match status" value="1"/>
</dbReference>
<dbReference type="STRING" id="98403.A0A151GTC1"/>
<dbReference type="SUPFAM" id="SSF48150">
    <property type="entry name" value="DNA-glycosylase"/>
    <property type="match status" value="1"/>
</dbReference>
<keyword evidence="8" id="KW-0496">Mitochondrion</keyword>
<dbReference type="InterPro" id="IPR011257">
    <property type="entry name" value="DNA_glycosylase"/>
</dbReference>
<evidence type="ECO:0000256" key="2">
    <source>
        <dbReference type="ARBA" id="ARBA00022763"/>
    </source>
</evidence>
<dbReference type="AlphaFoldDB" id="A0A151GTC1"/>
<dbReference type="Pfam" id="PF00633">
    <property type="entry name" value="HHH"/>
    <property type="match status" value="1"/>
</dbReference>
<dbReference type="Gene3D" id="1.10.340.30">
    <property type="entry name" value="Hypothetical protein, domain 2"/>
    <property type="match status" value="1"/>
</dbReference>
<dbReference type="Pfam" id="PF00730">
    <property type="entry name" value="HhH-GPD"/>
    <property type="match status" value="1"/>
</dbReference>
<dbReference type="EC" id="4.2.99.18" evidence="8"/>
<dbReference type="PROSITE" id="PS01155">
    <property type="entry name" value="ENDONUCLEASE_III_2"/>
    <property type="match status" value="1"/>
</dbReference>
<keyword evidence="8" id="KW-0539">Nucleus</keyword>
<dbReference type="InParanoid" id="A0A151GTC1"/>
<reference evidence="12 13" key="1">
    <citation type="journal article" date="2016" name="Sci. Rep.">
        <title>Insights into Adaptations to a Near-Obligate Nematode Endoparasitic Lifestyle from the Finished Genome of Drechmeria coniospora.</title>
        <authorList>
            <person name="Zhang L."/>
            <person name="Zhou Z."/>
            <person name="Guo Q."/>
            <person name="Fokkens L."/>
            <person name="Miskei M."/>
            <person name="Pocsi I."/>
            <person name="Zhang W."/>
            <person name="Chen M."/>
            <person name="Wang L."/>
            <person name="Sun Y."/>
            <person name="Donzelli B.G."/>
            <person name="Gibson D.M."/>
            <person name="Nelson D.R."/>
            <person name="Luo J.G."/>
            <person name="Rep M."/>
            <person name="Liu H."/>
            <person name="Yang S."/>
            <person name="Wang J."/>
            <person name="Krasnoff S.B."/>
            <person name="Xu Y."/>
            <person name="Molnar I."/>
            <person name="Lin M."/>
        </authorList>
    </citation>
    <scope>NUCLEOTIDE SEQUENCE [LARGE SCALE GENOMIC DNA]</scope>
    <source>
        <strain evidence="12 13">ARSEF 6962</strain>
    </source>
</reference>
<dbReference type="GO" id="GO:0005634">
    <property type="term" value="C:nucleus"/>
    <property type="evidence" value="ECO:0007669"/>
    <property type="project" value="UniProtKB-SubCell"/>
</dbReference>
<dbReference type="GO" id="GO:0006289">
    <property type="term" value="P:nucleotide-excision repair"/>
    <property type="evidence" value="ECO:0007669"/>
    <property type="project" value="TreeGrafter"/>
</dbReference>
<keyword evidence="5 8" id="KW-0456">Lyase</keyword>
<dbReference type="GO" id="GO:0000703">
    <property type="term" value="F:oxidized pyrimidine nucleobase lesion DNA N-glycosylase activity"/>
    <property type="evidence" value="ECO:0007669"/>
    <property type="project" value="UniProtKB-UniRule"/>
</dbReference>
<feature type="region of interest" description="Disordered" evidence="10">
    <location>
        <begin position="32"/>
        <end position="112"/>
    </location>
</feature>
<dbReference type="GO" id="GO:0005739">
    <property type="term" value="C:mitochondrion"/>
    <property type="evidence" value="ECO:0007669"/>
    <property type="project" value="UniProtKB-SubCell"/>
</dbReference>
<dbReference type="PANTHER" id="PTHR43286:SF1">
    <property type="entry name" value="ENDONUCLEASE III-LIKE PROTEIN 1"/>
    <property type="match status" value="1"/>
</dbReference>
<dbReference type="EMBL" id="LAYC01000001">
    <property type="protein sequence ID" value="KYK60328.1"/>
    <property type="molecule type" value="Genomic_DNA"/>
</dbReference>
<dbReference type="GO" id="GO:0006285">
    <property type="term" value="P:base-excision repair, AP site formation"/>
    <property type="evidence" value="ECO:0007669"/>
    <property type="project" value="UniProtKB-UniRule"/>
</dbReference>
<dbReference type="GO" id="GO:0140078">
    <property type="term" value="F:class I DNA-(apurinic or apyrimidinic site) endonuclease activity"/>
    <property type="evidence" value="ECO:0007669"/>
    <property type="project" value="UniProtKB-EC"/>
</dbReference>
<organism evidence="12 13">
    <name type="scientific">Drechmeria coniospora</name>
    <name type="common">Nematophagous fungus</name>
    <name type="synonym">Meria coniospora</name>
    <dbReference type="NCBI Taxonomy" id="98403"/>
    <lineage>
        <taxon>Eukaryota</taxon>
        <taxon>Fungi</taxon>
        <taxon>Dikarya</taxon>
        <taxon>Ascomycota</taxon>
        <taxon>Pezizomycotina</taxon>
        <taxon>Sordariomycetes</taxon>
        <taxon>Hypocreomycetidae</taxon>
        <taxon>Hypocreales</taxon>
        <taxon>Ophiocordycipitaceae</taxon>
        <taxon>Drechmeria</taxon>
    </lineage>
</organism>
<evidence type="ECO:0000256" key="3">
    <source>
        <dbReference type="ARBA" id="ARBA00022801"/>
    </source>
</evidence>
<gene>
    <name evidence="8" type="primary">NTH1</name>
    <name evidence="12" type="ORF">DCS_01465</name>
</gene>
<evidence type="ECO:0000313" key="12">
    <source>
        <dbReference type="EMBL" id="KYK60328.1"/>
    </source>
</evidence>
<keyword evidence="6 8" id="KW-0326">Glycosidase</keyword>
<proteinExistence type="inferred from homology"/>
<dbReference type="Gene3D" id="1.10.1670.10">
    <property type="entry name" value="Helix-hairpin-Helix base-excision DNA repair enzymes (C-terminal)"/>
    <property type="match status" value="1"/>
</dbReference>
<protein>
    <recommendedName>
        <fullName evidence="8">Endonuclease III homolog</fullName>
        <ecNumber evidence="8">3.2.2.-</ecNumber>
        <ecNumber evidence="8">4.2.99.18</ecNumber>
    </recommendedName>
    <alternativeName>
        <fullName evidence="8">Bifunctional DNA N-glycosylase/DNA-(apurinic or apyrimidinic site) lyase</fullName>
        <shortName evidence="8">DNA glycosylase/AP lyase</shortName>
    </alternativeName>
</protein>